<evidence type="ECO:0000256" key="1">
    <source>
        <dbReference type="SAM" id="Phobius"/>
    </source>
</evidence>
<dbReference type="STRING" id="1120995.SAMN02745245_00653"/>
<reference evidence="2 3" key="1">
    <citation type="submission" date="2016-11" db="EMBL/GenBank/DDBJ databases">
        <authorList>
            <person name="Jaros S."/>
            <person name="Januszkiewicz K."/>
            <person name="Wedrychowicz H."/>
        </authorList>
    </citation>
    <scope>NUCLEOTIDE SEQUENCE [LARGE SCALE GENOMIC DNA]</scope>
    <source>
        <strain evidence="2 3">DSM 21120</strain>
    </source>
</reference>
<feature type="transmembrane region" description="Helical" evidence="1">
    <location>
        <begin position="20"/>
        <end position="49"/>
    </location>
</feature>
<feature type="transmembrane region" description="Helical" evidence="1">
    <location>
        <begin position="75"/>
        <end position="98"/>
    </location>
</feature>
<gene>
    <name evidence="2" type="ORF">SAMN02745245_00653</name>
</gene>
<keyword evidence="1" id="KW-1133">Transmembrane helix</keyword>
<keyword evidence="1" id="KW-0812">Transmembrane</keyword>
<dbReference type="RefSeq" id="WP_073183728.1">
    <property type="nucleotide sequence ID" value="NZ_FQXI01000003.1"/>
</dbReference>
<dbReference type="AlphaFoldDB" id="A0A1M5QM86"/>
<proteinExistence type="predicted"/>
<name>A0A1M5QM86_9FIRM</name>
<dbReference type="Proteomes" id="UP000184032">
    <property type="component" value="Unassembled WGS sequence"/>
</dbReference>
<feature type="transmembrane region" description="Helical" evidence="1">
    <location>
        <begin position="186"/>
        <end position="204"/>
    </location>
</feature>
<protein>
    <submittedName>
        <fullName evidence="2">Uncharacterized protein</fullName>
    </submittedName>
</protein>
<sequence length="215" mass="25254">MDTQNKYLNEIIIRDSLENIIVFMFISIAIGFMTGPSLLKIVTIFYIIYDIEKNIFEKYNYTVKQGITRDKFLKYSFIIFIIEIILCSLLTTFTFDSYGRNFSCTINGQLEIFTNFLLLFSVVYLGLTLYEEYGYKIVFALILVTGIYIVFFDKGISEIINSRGFYFNKLPSSEVGRKIYRKEINFSFYFKILVRILLSAAALFKTWKLNLSRDI</sequence>
<feature type="transmembrane region" description="Helical" evidence="1">
    <location>
        <begin position="110"/>
        <end position="127"/>
    </location>
</feature>
<evidence type="ECO:0000313" key="3">
    <source>
        <dbReference type="Proteomes" id="UP000184032"/>
    </source>
</evidence>
<evidence type="ECO:0000313" key="2">
    <source>
        <dbReference type="EMBL" id="SHH14919.1"/>
    </source>
</evidence>
<accession>A0A1M5QM86</accession>
<feature type="transmembrane region" description="Helical" evidence="1">
    <location>
        <begin position="133"/>
        <end position="152"/>
    </location>
</feature>
<organism evidence="2 3">
    <name type="scientific">Anaerosphaera aminiphila DSM 21120</name>
    <dbReference type="NCBI Taxonomy" id="1120995"/>
    <lineage>
        <taxon>Bacteria</taxon>
        <taxon>Bacillati</taxon>
        <taxon>Bacillota</taxon>
        <taxon>Tissierellia</taxon>
        <taxon>Tissierellales</taxon>
        <taxon>Peptoniphilaceae</taxon>
        <taxon>Anaerosphaera</taxon>
    </lineage>
</organism>
<keyword evidence="1" id="KW-0472">Membrane</keyword>
<keyword evidence="3" id="KW-1185">Reference proteome</keyword>
<dbReference type="EMBL" id="FQXI01000003">
    <property type="protein sequence ID" value="SHH14919.1"/>
    <property type="molecule type" value="Genomic_DNA"/>
</dbReference>